<protein>
    <recommendedName>
        <fullName evidence="3 8">3-deoxy-D-manno-octulosonic acid transferase</fullName>
        <shortName evidence="8">Kdo transferase</shortName>
        <ecNumber evidence="2 8">2.4.99.12</ecNumber>
    </recommendedName>
    <alternativeName>
        <fullName evidence="5 8">Lipid IV(A) 3-deoxy-D-manno-octulosonic acid transferase</fullName>
    </alternativeName>
</protein>
<evidence type="ECO:0000313" key="12">
    <source>
        <dbReference type="EMBL" id="RTY37530.1"/>
    </source>
</evidence>
<organism evidence="12 13">
    <name type="scientific">Chlorobium phaeovibrioides</name>
    <dbReference type="NCBI Taxonomy" id="1094"/>
    <lineage>
        <taxon>Bacteria</taxon>
        <taxon>Pseudomonadati</taxon>
        <taxon>Chlorobiota</taxon>
        <taxon>Chlorobiia</taxon>
        <taxon>Chlorobiales</taxon>
        <taxon>Chlorobiaceae</taxon>
        <taxon>Chlorobium/Pelodictyon group</taxon>
        <taxon>Chlorobium</taxon>
    </lineage>
</organism>
<evidence type="ECO:0000313" key="10">
    <source>
        <dbReference type="EMBL" id="KAA6233391.1"/>
    </source>
</evidence>
<dbReference type="OMA" id="FIKYEFW"/>
<dbReference type="AlphaFoldDB" id="A0A3S0MQ50"/>
<evidence type="ECO:0000313" key="13">
    <source>
        <dbReference type="Proteomes" id="UP000279908"/>
    </source>
</evidence>
<evidence type="ECO:0000256" key="2">
    <source>
        <dbReference type="ARBA" id="ARBA00012621"/>
    </source>
</evidence>
<dbReference type="GO" id="GO:0005886">
    <property type="term" value="C:plasma membrane"/>
    <property type="evidence" value="ECO:0007669"/>
    <property type="project" value="UniProtKB-SubCell"/>
</dbReference>
<evidence type="ECO:0000256" key="4">
    <source>
        <dbReference type="ARBA" id="ARBA00022679"/>
    </source>
</evidence>
<dbReference type="Proteomes" id="UP000327458">
    <property type="component" value="Unassembled WGS sequence"/>
</dbReference>
<keyword evidence="8" id="KW-1003">Cell membrane</keyword>
<reference evidence="10 14" key="2">
    <citation type="submission" date="2019-07" db="EMBL/GenBank/DDBJ databases">
        <title>Draft genome Sequence of Chlorobium phaeovibrioides sp. strain PhvTcv-s14, from the Phylum Chlorobi.</title>
        <authorList>
            <person name="Babenko V."/>
            <person name="Boldyreva D."/>
            <person name="Kanygina A."/>
            <person name="Selezneva O."/>
            <person name="Akopiyan T."/>
            <person name="Lunina O."/>
        </authorList>
    </citation>
    <scope>NUCLEOTIDE SEQUENCE [LARGE SCALE GENOMIC DNA]</scope>
    <source>
        <strain evidence="10 14">GrTcv12</strain>
    </source>
</reference>
<comment type="pathway">
    <text evidence="1 8">Bacterial outer membrane biogenesis; LPS core biosynthesis.</text>
</comment>
<dbReference type="EC" id="2.4.99.12" evidence="2 8"/>
<dbReference type="Gene3D" id="3.40.50.11720">
    <property type="entry name" value="3-Deoxy-D-manno-octulosonic-acid transferase, N-terminal domain"/>
    <property type="match status" value="1"/>
</dbReference>
<dbReference type="InterPro" id="IPR038107">
    <property type="entry name" value="Glycos_transf_N_sf"/>
</dbReference>
<keyword evidence="8" id="KW-0448">Lipopolysaccharide biosynthesis</keyword>
<dbReference type="Pfam" id="PF04413">
    <property type="entry name" value="Glycos_transf_N"/>
    <property type="match status" value="1"/>
</dbReference>
<evidence type="ECO:0000256" key="6">
    <source>
        <dbReference type="ARBA" id="ARBA00049183"/>
    </source>
</evidence>
<dbReference type="SUPFAM" id="SSF53756">
    <property type="entry name" value="UDP-Glycosyltransferase/glycogen phosphorylase"/>
    <property type="match status" value="1"/>
</dbReference>
<dbReference type="Proteomes" id="UP000489351">
    <property type="component" value="Unassembled WGS sequence"/>
</dbReference>
<keyword evidence="4 8" id="KW-0808">Transferase</keyword>
<dbReference type="UniPathway" id="UPA00958"/>
<evidence type="ECO:0000313" key="14">
    <source>
        <dbReference type="Proteomes" id="UP000327458"/>
    </source>
</evidence>
<sequence>MQNTGITLYNLLLPAALFILKQLGKVQSKARLFFALRHTVFPELENATSAIPPGKFRIWIHASSVGEFEQARPVISTIKASRPDLAVFVSFLSDSGYNARKDYPDADIVFYLPADTPDNAEKTASLLHADLFMLMRYDFWPNHLLAAKRHGATMVLAAAVLRPGSAYFNPLLKGFYRTLFNLFDRIFTVSESNTRAFREQFGCLQAQTAGEPRIDQVILRSKNTERVARLKPLFMNRTVLVAGSVWEKDEETILEAMRTLHNPPSLILVPHKVGTETIERLEKRLQKKNLGFMRVSALDERFDAGKQVLIIDQTGYLLELYSVASIAFVGGGFGINVHNTLEPAVYSIPVIFGPRYHNSPEAETLLETGGASTVQTPDELRRILDRLINREGEREKQGKAAGEFIRKGAGATAMISGLIENAIDAKVAYRISSDTTSPAK</sequence>
<keyword evidence="8" id="KW-0472">Membrane</keyword>
<evidence type="ECO:0000256" key="8">
    <source>
        <dbReference type="RuleBase" id="RU365103"/>
    </source>
</evidence>
<reference evidence="12 13" key="1">
    <citation type="submission" date="2018-12" db="EMBL/GenBank/DDBJ databases">
        <authorList>
            <person name="Lunina O.N."/>
            <person name="Grouzdev D.S."/>
            <person name="Gorlenko V.M."/>
            <person name="Savvichev A.S."/>
        </authorList>
    </citation>
    <scope>NUCLEOTIDE SEQUENCE [LARGE SCALE GENOMIC DNA]</scope>
    <source>
        <strain evidence="12 13">BrKhr-17</strain>
    </source>
</reference>
<comment type="subcellular location">
    <subcellularLocation>
        <location evidence="8">Cell membrane</location>
    </subcellularLocation>
</comment>
<dbReference type="PANTHER" id="PTHR42755">
    <property type="entry name" value="3-DEOXY-MANNO-OCTULOSONATE CYTIDYLYLTRANSFERASE"/>
    <property type="match status" value="1"/>
</dbReference>
<dbReference type="Proteomes" id="UP000279908">
    <property type="component" value="Unassembled WGS sequence"/>
</dbReference>
<dbReference type="GO" id="GO:0009244">
    <property type="term" value="P:lipopolysaccharide core region biosynthetic process"/>
    <property type="evidence" value="ECO:0007669"/>
    <property type="project" value="UniProtKB-UniRule"/>
</dbReference>
<dbReference type="Gene3D" id="3.40.50.2000">
    <property type="entry name" value="Glycogen Phosphorylase B"/>
    <property type="match status" value="1"/>
</dbReference>
<comment type="caution">
    <text evidence="12">The sequence shown here is derived from an EMBL/GenBank/DDBJ whole genome shotgun (WGS) entry which is preliminary data.</text>
</comment>
<dbReference type="EMBL" id="VMRG01000001">
    <property type="protein sequence ID" value="KAA6233391.1"/>
    <property type="molecule type" value="Genomic_DNA"/>
</dbReference>
<comment type="catalytic activity">
    <reaction evidence="6 8">
        <text>lipid IVA (E. coli) + CMP-3-deoxy-beta-D-manno-octulosonate = alpha-Kdo-(2-&gt;6)-lipid IVA (E. coli) + CMP + H(+)</text>
        <dbReference type="Rhea" id="RHEA:28066"/>
        <dbReference type="ChEBI" id="CHEBI:15378"/>
        <dbReference type="ChEBI" id="CHEBI:58603"/>
        <dbReference type="ChEBI" id="CHEBI:60364"/>
        <dbReference type="ChEBI" id="CHEBI:60377"/>
        <dbReference type="ChEBI" id="CHEBI:85987"/>
        <dbReference type="EC" id="2.4.99.12"/>
    </reaction>
</comment>
<comment type="function">
    <text evidence="8">Involved in lipopolysaccharide (LPS) biosynthesis. Catalyzes the transfer of 3-deoxy-D-manno-octulosonate (Kdo) residue(s) from CMP-Kdo to lipid IV(A), the tetraacyldisaccharide-1,4'-bisphosphate precursor of lipid A.</text>
</comment>
<feature type="domain" description="3-deoxy-D-manno-octulosonic-acid transferase N-terminal" evidence="9">
    <location>
        <begin position="56"/>
        <end position="213"/>
    </location>
</feature>
<evidence type="ECO:0000313" key="11">
    <source>
        <dbReference type="EMBL" id="MWV54017.1"/>
    </source>
</evidence>
<name>A0A3S0MQ50_CHLPH</name>
<evidence type="ECO:0000256" key="7">
    <source>
        <dbReference type="PIRSR" id="PIRSR639901-1"/>
    </source>
</evidence>
<comment type="similarity">
    <text evidence="8">Belongs to the glycosyltransferase group 1 family.</text>
</comment>
<dbReference type="InterPro" id="IPR039901">
    <property type="entry name" value="Kdotransferase"/>
</dbReference>
<dbReference type="GO" id="GO:0009245">
    <property type="term" value="P:lipid A biosynthetic process"/>
    <property type="evidence" value="ECO:0007669"/>
    <property type="project" value="TreeGrafter"/>
</dbReference>
<keyword evidence="15" id="KW-1185">Reference proteome</keyword>
<dbReference type="EMBL" id="WUBZ01000006">
    <property type="protein sequence ID" value="MWV54017.1"/>
    <property type="molecule type" value="Genomic_DNA"/>
</dbReference>
<proteinExistence type="inferred from homology"/>
<evidence type="ECO:0000259" key="9">
    <source>
        <dbReference type="Pfam" id="PF04413"/>
    </source>
</evidence>
<feature type="active site" description="Proton acceptor" evidence="7">
    <location>
        <position position="67"/>
    </location>
</feature>
<dbReference type="GO" id="GO:0043842">
    <property type="term" value="F:Kdo transferase activity"/>
    <property type="evidence" value="ECO:0007669"/>
    <property type="project" value="UniProtKB-EC"/>
</dbReference>
<accession>A0A3S0MQ50</accession>
<evidence type="ECO:0000256" key="1">
    <source>
        <dbReference type="ARBA" id="ARBA00004713"/>
    </source>
</evidence>
<gene>
    <name evidence="12" type="ORF">EKD02_06765</name>
    <name evidence="10" type="ORF">FP507_07115</name>
    <name evidence="11" type="ORF">GJ685_02930</name>
</gene>
<evidence type="ECO:0000256" key="3">
    <source>
        <dbReference type="ARBA" id="ARBA00019077"/>
    </source>
</evidence>
<reference evidence="11 15" key="3">
    <citation type="submission" date="2019-11" db="EMBL/GenBank/DDBJ databases">
        <title>Green- and brown-colored morphotypes of Chlorobia in the stratified aquatic ecosystems of Kandalaksha Gulf (White Sea): A model for study of the accessory genome evolution.</title>
        <authorList>
            <person name="Grouzdev D.S."/>
        </authorList>
    </citation>
    <scope>NUCLEOTIDE SEQUENCE [LARGE SCALE GENOMIC DNA]</scope>
    <source>
        <strain evidence="11 15">ZM</strain>
    </source>
</reference>
<evidence type="ECO:0000313" key="15">
    <source>
        <dbReference type="Proteomes" id="UP000489351"/>
    </source>
</evidence>
<dbReference type="PANTHER" id="PTHR42755:SF1">
    <property type="entry name" value="3-DEOXY-D-MANNO-OCTULOSONIC ACID TRANSFERASE, MITOCHONDRIAL-RELATED"/>
    <property type="match status" value="1"/>
</dbReference>
<dbReference type="EMBL" id="RXYK01000009">
    <property type="protein sequence ID" value="RTY37530.1"/>
    <property type="molecule type" value="Genomic_DNA"/>
</dbReference>
<evidence type="ECO:0000256" key="5">
    <source>
        <dbReference type="ARBA" id="ARBA00031445"/>
    </source>
</evidence>
<dbReference type="RefSeq" id="WP_011890425.1">
    <property type="nucleotide sequence ID" value="NZ_CP041698.1"/>
</dbReference>
<dbReference type="InterPro" id="IPR007507">
    <property type="entry name" value="Glycos_transf_N"/>
</dbReference>